<evidence type="ECO:0000256" key="4">
    <source>
        <dbReference type="ARBA" id="ARBA00022807"/>
    </source>
</evidence>
<evidence type="ECO:0000259" key="6">
    <source>
        <dbReference type="PROSITE" id="PS50600"/>
    </source>
</evidence>
<dbReference type="PANTHER" id="PTHR12606:SF136">
    <property type="entry name" value="ULP1 PROTEASE FAMILY PROTEIN"/>
    <property type="match status" value="1"/>
</dbReference>
<comment type="similarity">
    <text evidence="1">Belongs to the peptidase C48 family.</text>
</comment>
<evidence type="ECO:0000256" key="2">
    <source>
        <dbReference type="ARBA" id="ARBA00022670"/>
    </source>
</evidence>
<dbReference type="Pfam" id="PF02902">
    <property type="entry name" value="Peptidase_C48"/>
    <property type="match status" value="1"/>
</dbReference>
<dbReference type="GO" id="GO:0016926">
    <property type="term" value="P:protein desumoylation"/>
    <property type="evidence" value="ECO:0007669"/>
    <property type="project" value="TreeGrafter"/>
</dbReference>
<keyword evidence="4" id="KW-0788">Thiol protease</keyword>
<reference evidence="7" key="1">
    <citation type="submission" date="2022-08" db="UniProtKB">
        <authorList>
            <consortium name="EnsemblMetazoa"/>
        </authorList>
    </citation>
    <scope>IDENTIFICATION</scope>
    <source>
        <strain evidence="7">05x7-T-G4-1.051#20</strain>
    </source>
</reference>
<name>A0A8W8HZD9_MAGGI</name>
<dbReference type="Proteomes" id="UP000005408">
    <property type="component" value="Unassembled WGS sequence"/>
</dbReference>
<dbReference type="PROSITE" id="PS50600">
    <property type="entry name" value="ULP_PROTEASE"/>
    <property type="match status" value="1"/>
</dbReference>
<protein>
    <recommendedName>
        <fullName evidence="6">Ubiquitin-like protease family profile domain-containing protein</fullName>
    </recommendedName>
</protein>
<keyword evidence="2" id="KW-0645">Protease</keyword>
<dbReference type="GO" id="GO:0006508">
    <property type="term" value="P:proteolysis"/>
    <property type="evidence" value="ECO:0007669"/>
    <property type="project" value="UniProtKB-KW"/>
</dbReference>
<dbReference type="AlphaFoldDB" id="A0A8W8HZD9"/>
<evidence type="ECO:0000313" key="7">
    <source>
        <dbReference type="EnsemblMetazoa" id="G11796.1:cds"/>
    </source>
</evidence>
<dbReference type="InterPro" id="IPR038765">
    <property type="entry name" value="Papain-like_cys_pep_sf"/>
</dbReference>
<feature type="compositionally biased region" description="Basic and acidic residues" evidence="5">
    <location>
        <begin position="8"/>
        <end position="69"/>
    </location>
</feature>
<dbReference type="Gene3D" id="3.40.395.10">
    <property type="entry name" value="Adenoviral Proteinase, Chain A"/>
    <property type="match status" value="1"/>
</dbReference>
<keyword evidence="3" id="KW-0378">Hydrolase</keyword>
<evidence type="ECO:0000313" key="8">
    <source>
        <dbReference type="Proteomes" id="UP000005408"/>
    </source>
</evidence>
<sequence length="351" mass="40910">MDVDEPGLAEREDKTDAEEIRPEPVLEDPKKEKEKVELHEPSVKDSKANVHEPVLEDPKKEKEKVELHEPSVKDSKANVHLFFIIVERLTQFQTGYRPIFNDSDYFELWQLKGDFNTLKNQNWLNDKVINAYLALLMWNQNKEDSNHIFVMPSYLAVLWELGRFDTWLYQKVRLSAFRWIFLPVNVHENHWVLLVANVPQRSVTILDSMNGENHTLIQRWMKYMHIRDKHVNDLQCSWTVGQLQSQRQTDGSSCGVFVLMNAMALACGSSLEALNKDCAMNMRLYVLNQLLEASRVPPAQRTLCDMEGCRRPGQREAWIGCGTNIAEYVRTSKISELRLDGVFRWRGIFLF</sequence>
<accession>A0A8W8HZD9</accession>
<dbReference type="SUPFAM" id="SSF54001">
    <property type="entry name" value="Cysteine proteinases"/>
    <property type="match status" value="1"/>
</dbReference>
<evidence type="ECO:0000256" key="3">
    <source>
        <dbReference type="ARBA" id="ARBA00022801"/>
    </source>
</evidence>
<feature type="region of interest" description="Disordered" evidence="5">
    <location>
        <begin position="1"/>
        <end position="69"/>
    </location>
</feature>
<dbReference type="EnsemblMetazoa" id="G11796.1">
    <property type="protein sequence ID" value="G11796.1:cds"/>
    <property type="gene ID" value="G11796"/>
</dbReference>
<evidence type="ECO:0000256" key="5">
    <source>
        <dbReference type="SAM" id="MobiDB-lite"/>
    </source>
</evidence>
<feature type="domain" description="Ubiquitin-like protease family profile" evidence="6">
    <location>
        <begin position="108"/>
        <end position="265"/>
    </location>
</feature>
<evidence type="ECO:0000256" key="1">
    <source>
        <dbReference type="ARBA" id="ARBA00005234"/>
    </source>
</evidence>
<proteinExistence type="inferred from homology"/>
<keyword evidence="8" id="KW-1185">Reference proteome</keyword>
<dbReference type="GO" id="GO:0005634">
    <property type="term" value="C:nucleus"/>
    <property type="evidence" value="ECO:0007669"/>
    <property type="project" value="TreeGrafter"/>
</dbReference>
<organism evidence="7 8">
    <name type="scientific">Magallana gigas</name>
    <name type="common">Pacific oyster</name>
    <name type="synonym">Crassostrea gigas</name>
    <dbReference type="NCBI Taxonomy" id="29159"/>
    <lineage>
        <taxon>Eukaryota</taxon>
        <taxon>Metazoa</taxon>
        <taxon>Spiralia</taxon>
        <taxon>Lophotrochozoa</taxon>
        <taxon>Mollusca</taxon>
        <taxon>Bivalvia</taxon>
        <taxon>Autobranchia</taxon>
        <taxon>Pteriomorphia</taxon>
        <taxon>Ostreida</taxon>
        <taxon>Ostreoidea</taxon>
        <taxon>Ostreidae</taxon>
        <taxon>Magallana</taxon>
    </lineage>
</organism>
<dbReference type="InterPro" id="IPR003653">
    <property type="entry name" value="Peptidase_C48_C"/>
</dbReference>
<dbReference type="GO" id="GO:0016929">
    <property type="term" value="F:deSUMOylase activity"/>
    <property type="evidence" value="ECO:0007669"/>
    <property type="project" value="TreeGrafter"/>
</dbReference>
<dbReference type="PANTHER" id="PTHR12606">
    <property type="entry name" value="SENTRIN/SUMO-SPECIFIC PROTEASE"/>
    <property type="match status" value="1"/>
</dbReference>